<keyword evidence="1" id="KW-0812">Transmembrane</keyword>
<feature type="transmembrane region" description="Helical" evidence="1">
    <location>
        <begin position="88"/>
        <end position="109"/>
    </location>
</feature>
<keyword evidence="1" id="KW-0472">Membrane</keyword>
<sequence>MPVLWTLFFIFNGVIDIAFMIILIENNIFLCIILTIRSLIGLMIFLSLYIKKQSVKNAQERLGKWRFVQEDFYFTKEYTINEHNSNTYIYTFGITIGNYPLCIPLYMWYKIEKNIL</sequence>
<dbReference type="PATRIC" id="fig|1246955.3.peg.82"/>
<organism evidence="2 3">
    <name type="scientific">Mycoplasmopsis cynos (strain C142)</name>
    <name type="common">Mycoplasma cynos</name>
    <dbReference type="NCBI Taxonomy" id="1246955"/>
    <lineage>
        <taxon>Bacteria</taxon>
        <taxon>Bacillati</taxon>
        <taxon>Mycoplasmatota</taxon>
        <taxon>Mycoplasmoidales</taxon>
        <taxon>Metamycoplasmataceae</taxon>
        <taxon>Mycoplasmopsis</taxon>
    </lineage>
</organism>
<dbReference type="KEGG" id="mcy:MCYN_0093"/>
<dbReference type="STRING" id="1246955.MCYN_0093"/>
<evidence type="ECO:0000256" key="1">
    <source>
        <dbReference type="SAM" id="Phobius"/>
    </source>
</evidence>
<dbReference type="AlphaFoldDB" id="L0RW85"/>
<dbReference type="HOGENOM" id="CLU_2094124_0_0_14"/>
<proteinExistence type="predicted"/>
<gene>
    <name evidence="2" type="primary">MCYN0093</name>
    <name evidence="2" type="ordered locus">MCYN_0093</name>
</gene>
<keyword evidence="3" id="KW-1185">Reference proteome</keyword>
<dbReference type="EMBL" id="HF559394">
    <property type="protein sequence ID" value="CCP23825.1"/>
    <property type="molecule type" value="Genomic_DNA"/>
</dbReference>
<feature type="transmembrane region" description="Helical" evidence="1">
    <location>
        <begin position="6"/>
        <end position="24"/>
    </location>
</feature>
<reference evidence="3" key="1">
    <citation type="journal article" date="2013" name="Genome Announc.">
        <title>Complete genome sequence of Mycoplasma cynos strain C142.</title>
        <authorList>
            <person name="Walker C.A."/>
            <person name="Mannering S.A."/>
            <person name="Shields S."/>
            <person name="Blake D.P."/>
            <person name="Brownlie J."/>
        </authorList>
    </citation>
    <scope>NUCLEOTIDE SEQUENCE [LARGE SCALE GENOMIC DNA]</scope>
    <source>
        <strain evidence="3">C142</strain>
    </source>
</reference>
<feature type="transmembrane region" description="Helical" evidence="1">
    <location>
        <begin position="29"/>
        <end position="50"/>
    </location>
</feature>
<dbReference type="Proteomes" id="UP000010466">
    <property type="component" value="Chromosome"/>
</dbReference>
<evidence type="ECO:0000313" key="3">
    <source>
        <dbReference type="Proteomes" id="UP000010466"/>
    </source>
</evidence>
<evidence type="ECO:0000313" key="2">
    <source>
        <dbReference type="EMBL" id="CCP23825.1"/>
    </source>
</evidence>
<name>L0RW85_MYCC1</name>
<protein>
    <submittedName>
        <fullName evidence="2">Uncharacterized protein</fullName>
    </submittedName>
</protein>
<keyword evidence="1" id="KW-1133">Transmembrane helix</keyword>
<accession>L0RW85</accession>